<accession>A0A067TLN6</accession>
<protein>
    <submittedName>
        <fullName evidence="1">Uncharacterized protein</fullName>
    </submittedName>
</protein>
<dbReference type="AlphaFoldDB" id="A0A067TLN6"/>
<name>A0A067TLN6_GALM3</name>
<evidence type="ECO:0000313" key="1">
    <source>
        <dbReference type="EMBL" id="KDR79868.1"/>
    </source>
</evidence>
<proteinExistence type="predicted"/>
<gene>
    <name evidence="1" type="ORF">GALMADRAFT_136454</name>
</gene>
<keyword evidence="2" id="KW-1185">Reference proteome</keyword>
<evidence type="ECO:0000313" key="2">
    <source>
        <dbReference type="Proteomes" id="UP000027222"/>
    </source>
</evidence>
<sequence length="232" mass="26103">MLPNISMNPLSLDAAKDDEIKINQMVRVRQFNQETRAWTQWELGLVVDHVKLTCLLGAHGRGYKVACPSSDCLPMRKVYSPCLGEISALEAPSRKFNQYTPQEVIFARVKDDRIMFSSVKLSDIVIEASVIRWENGNLPEVIALTTSVKGRKFDTIEVFPYSPETALTCQLRGNYVSLSREDKPEDDILPPINPLHRAAIAREVSAYKDIGCSGHVLALVISDIENGRYRRI</sequence>
<dbReference type="HOGENOM" id="CLU_1194963_0_0_1"/>
<organism evidence="1 2">
    <name type="scientific">Galerina marginata (strain CBS 339.88)</name>
    <dbReference type="NCBI Taxonomy" id="685588"/>
    <lineage>
        <taxon>Eukaryota</taxon>
        <taxon>Fungi</taxon>
        <taxon>Dikarya</taxon>
        <taxon>Basidiomycota</taxon>
        <taxon>Agaricomycotina</taxon>
        <taxon>Agaricomycetes</taxon>
        <taxon>Agaricomycetidae</taxon>
        <taxon>Agaricales</taxon>
        <taxon>Agaricineae</taxon>
        <taxon>Strophariaceae</taxon>
        <taxon>Galerina</taxon>
    </lineage>
</organism>
<reference evidence="2" key="1">
    <citation type="journal article" date="2014" name="Proc. Natl. Acad. Sci. U.S.A.">
        <title>Extensive sampling of basidiomycete genomes demonstrates inadequacy of the white-rot/brown-rot paradigm for wood decay fungi.</title>
        <authorList>
            <person name="Riley R."/>
            <person name="Salamov A.A."/>
            <person name="Brown D.W."/>
            <person name="Nagy L.G."/>
            <person name="Floudas D."/>
            <person name="Held B.W."/>
            <person name="Levasseur A."/>
            <person name="Lombard V."/>
            <person name="Morin E."/>
            <person name="Otillar R."/>
            <person name="Lindquist E.A."/>
            <person name="Sun H."/>
            <person name="LaButti K.M."/>
            <person name="Schmutz J."/>
            <person name="Jabbour D."/>
            <person name="Luo H."/>
            <person name="Baker S.E."/>
            <person name="Pisabarro A.G."/>
            <person name="Walton J.D."/>
            <person name="Blanchette R.A."/>
            <person name="Henrissat B."/>
            <person name="Martin F."/>
            <person name="Cullen D."/>
            <person name="Hibbett D.S."/>
            <person name="Grigoriev I.V."/>
        </authorList>
    </citation>
    <scope>NUCLEOTIDE SEQUENCE [LARGE SCALE GENOMIC DNA]</scope>
    <source>
        <strain evidence="2">CBS 339.88</strain>
    </source>
</reference>
<dbReference type="Proteomes" id="UP000027222">
    <property type="component" value="Unassembled WGS sequence"/>
</dbReference>
<dbReference type="EMBL" id="KL142372">
    <property type="protein sequence ID" value="KDR79868.1"/>
    <property type="molecule type" value="Genomic_DNA"/>
</dbReference>